<evidence type="ECO:0000256" key="7">
    <source>
        <dbReference type="ARBA" id="ARBA00022737"/>
    </source>
</evidence>
<keyword evidence="7" id="KW-0677">Repeat</keyword>
<evidence type="ECO:0000256" key="2">
    <source>
        <dbReference type="ARBA" id="ARBA00022529"/>
    </source>
</evidence>
<keyword evidence="11" id="KW-0465">Mannose-binding</keyword>
<keyword evidence="5 15" id="KW-0732">Signal</keyword>
<dbReference type="CDD" id="cd23509">
    <property type="entry name" value="Gnk2-like"/>
    <property type="match status" value="1"/>
</dbReference>
<dbReference type="PANTHER" id="PTHR32080">
    <property type="entry name" value="ANTIFUNGAL PROTEIN GINKBILOBIN-2-LIKE"/>
    <property type="match status" value="1"/>
</dbReference>
<dbReference type="RefSeq" id="XP_030529147.1">
    <property type="nucleotide sequence ID" value="XM_030673287.1"/>
</dbReference>
<dbReference type="AlphaFoldDB" id="A0A8B8P2T1"/>
<dbReference type="GO" id="GO:0005886">
    <property type="term" value="C:plasma membrane"/>
    <property type="evidence" value="ECO:0007669"/>
    <property type="project" value="UniProtKB-SubCell"/>
</dbReference>
<keyword evidence="3" id="KW-0295">Fungicide</keyword>
<dbReference type="InterPro" id="IPR051378">
    <property type="entry name" value="Cell2Cell_Antifungal"/>
</dbReference>
<evidence type="ECO:0000256" key="15">
    <source>
        <dbReference type="SAM" id="SignalP"/>
    </source>
</evidence>
<dbReference type="GeneID" id="115739969"/>
<evidence type="ECO:0000256" key="1">
    <source>
        <dbReference type="ARBA" id="ARBA00004251"/>
    </source>
</evidence>
<dbReference type="Gene3D" id="3.30.430.20">
    <property type="entry name" value="Gnk2 domain, C-X8-C-X2-C motif"/>
    <property type="match status" value="2"/>
</dbReference>
<evidence type="ECO:0000256" key="14">
    <source>
        <dbReference type="ARBA" id="ARBA00038393"/>
    </source>
</evidence>
<dbReference type="InterPro" id="IPR002902">
    <property type="entry name" value="GNK2"/>
</dbReference>
<sequence length="225" mass="25371">MATFKIAVASIVTGLFIIRNSVRADFDPSKYDPICNGETFEYGSLFHQHLTQVFQDLAAATDARYDYYTSAGTTETVYGHGACVAGYSERQCYSCMVGAINPLMDDCPFNAGAQLRYGEDCRISIEKYTVADFYAIRRELMLERLKANIGDYYDLYANSSDDSVVPNPDHCFGHGSCNPRIAKEECSECINFTISRMSKDCILSVGVQHQMKDCRVRYEKHPFHE</sequence>
<keyword evidence="10" id="KW-0044">Antibiotic</keyword>
<keyword evidence="17" id="KW-1185">Reference proteome</keyword>
<feature type="domain" description="Gnk2-homologous" evidence="16">
    <location>
        <begin position="28"/>
        <end position="130"/>
    </location>
</feature>
<name>A0A8B8P2T1_9MYRT</name>
<keyword evidence="8" id="KW-0611">Plant defense</keyword>
<evidence type="ECO:0000256" key="3">
    <source>
        <dbReference type="ARBA" id="ARBA00022577"/>
    </source>
</evidence>
<keyword evidence="4" id="KW-0945">Host-virus interaction</keyword>
<reference evidence="18" key="2">
    <citation type="submission" date="2025-08" db="UniProtKB">
        <authorList>
            <consortium name="RefSeq"/>
        </authorList>
    </citation>
    <scope>IDENTIFICATION</scope>
    <source>
        <tissue evidence="18">Leaf</tissue>
    </source>
</reference>
<keyword evidence="9" id="KW-0965">Cell junction</keyword>
<gene>
    <name evidence="18" type="primary">LOC115739969</name>
</gene>
<evidence type="ECO:0000256" key="9">
    <source>
        <dbReference type="ARBA" id="ARBA00022949"/>
    </source>
</evidence>
<keyword evidence="6" id="KW-0430">Lectin</keyword>
<protein>
    <submittedName>
        <fullName evidence="18">Plasmodesmata-located protein 7-like</fullName>
    </submittedName>
</protein>
<keyword evidence="2" id="KW-0929">Antimicrobial</keyword>
<evidence type="ECO:0000313" key="17">
    <source>
        <dbReference type="Proteomes" id="UP000827889"/>
    </source>
</evidence>
<dbReference type="InterPro" id="IPR038408">
    <property type="entry name" value="GNK2_sf"/>
</dbReference>
<accession>A0A8B8P2T1</accession>
<dbReference type="PROSITE" id="PS51473">
    <property type="entry name" value="GNK2"/>
    <property type="match status" value="1"/>
</dbReference>
<evidence type="ECO:0000256" key="6">
    <source>
        <dbReference type="ARBA" id="ARBA00022734"/>
    </source>
</evidence>
<dbReference type="GO" id="GO:0005537">
    <property type="term" value="F:D-mannose binding"/>
    <property type="evidence" value="ECO:0007669"/>
    <property type="project" value="UniProtKB-KW"/>
</dbReference>
<keyword evidence="12" id="KW-1015">Disulfide bond</keyword>
<evidence type="ECO:0000256" key="4">
    <source>
        <dbReference type="ARBA" id="ARBA00022581"/>
    </source>
</evidence>
<comment type="similarity">
    <text evidence="14">Belongs to the cysteine-rich repeat secretory protein family. Plasmodesmata-located proteins (PDLD) subfamily.</text>
</comment>
<reference evidence="17" key="1">
    <citation type="submission" date="2025-05" db="UniProtKB">
        <authorList>
            <consortium name="RefSeq"/>
        </authorList>
    </citation>
    <scope>NUCLEOTIDE SEQUENCE [LARGE SCALE GENOMIC DNA]</scope>
</reference>
<evidence type="ECO:0000256" key="10">
    <source>
        <dbReference type="ARBA" id="ARBA00023022"/>
    </source>
</evidence>
<dbReference type="GO" id="GO:0050832">
    <property type="term" value="P:defense response to fungus"/>
    <property type="evidence" value="ECO:0007669"/>
    <property type="project" value="UniProtKB-KW"/>
</dbReference>
<feature type="chain" id="PRO_5034074713" evidence="15">
    <location>
        <begin position="25"/>
        <end position="225"/>
    </location>
</feature>
<evidence type="ECO:0000256" key="8">
    <source>
        <dbReference type="ARBA" id="ARBA00022821"/>
    </source>
</evidence>
<proteinExistence type="inferred from homology"/>
<comment type="subcellular location">
    <subcellularLocation>
        <location evidence="13">Cell junction</location>
        <location evidence="13">Plasmodesma</location>
    </subcellularLocation>
    <subcellularLocation>
        <location evidence="1">Cell membrane</location>
        <topology evidence="1">Single-pass type I membrane protein</topology>
    </subcellularLocation>
</comment>
<dbReference type="GO" id="GO:0009506">
    <property type="term" value="C:plasmodesma"/>
    <property type="evidence" value="ECO:0007669"/>
    <property type="project" value="UniProtKB-SubCell"/>
</dbReference>
<dbReference type="Proteomes" id="UP000827889">
    <property type="component" value="Chromosome 1"/>
</dbReference>
<dbReference type="KEGG" id="rarg:115739969"/>
<organism evidence="17 18">
    <name type="scientific">Rhodamnia argentea</name>
    <dbReference type="NCBI Taxonomy" id="178133"/>
    <lineage>
        <taxon>Eukaryota</taxon>
        <taxon>Viridiplantae</taxon>
        <taxon>Streptophyta</taxon>
        <taxon>Embryophyta</taxon>
        <taxon>Tracheophyta</taxon>
        <taxon>Spermatophyta</taxon>
        <taxon>Magnoliopsida</taxon>
        <taxon>eudicotyledons</taxon>
        <taxon>Gunneridae</taxon>
        <taxon>Pentapetalae</taxon>
        <taxon>rosids</taxon>
        <taxon>malvids</taxon>
        <taxon>Myrtales</taxon>
        <taxon>Myrtaceae</taxon>
        <taxon>Myrtoideae</taxon>
        <taxon>Myrteae</taxon>
        <taxon>Australasian group</taxon>
        <taxon>Rhodamnia</taxon>
    </lineage>
</organism>
<evidence type="ECO:0000256" key="5">
    <source>
        <dbReference type="ARBA" id="ARBA00022729"/>
    </source>
</evidence>
<evidence type="ECO:0000259" key="16">
    <source>
        <dbReference type="PROSITE" id="PS51473"/>
    </source>
</evidence>
<evidence type="ECO:0000256" key="13">
    <source>
        <dbReference type="ARBA" id="ARBA00024184"/>
    </source>
</evidence>
<dbReference type="GO" id="GO:0042742">
    <property type="term" value="P:defense response to bacterium"/>
    <property type="evidence" value="ECO:0007669"/>
    <property type="project" value="UniProtKB-KW"/>
</dbReference>
<dbReference type="PANTHER" id="PTHR32080:SF54">
    <property type="entry name" value="GNK2-HOMOLOGOUS DOMAIN-CONTAINING PROTEIN"/>
    <property type="match status" value="1"/>
</dbReference>
<evidence type="ECO:0000256" key="12">
    <source>
        <dbReference type="ARBA" id="ARBA00023157"/>
    </source>
</evidence>
<dbReference type="Pfam" id="PF01657">
    <property type="entry name" value="Stress-antifung"/>
    <property type="match status" value="1"/>
</dbReference>
<dbReference type="GO" id="GO:0031640">
    <property type="term" value="P:killing of cells of another organism"/>
    <property type="evidence" value="ECO:0007669"/>
    <property type="project" value="UniProtKB-KW"/>
</dbReference>
<evidence type="ECO:0000256" key="11">
    <source>
        <dbReference type="ARBA" id="ARBA00023035"/>
    </source>
</evidence>
<evidence type="ECO:0000313" key="18">
    <source>
        <dbReference type="RefSeq" id="XP_030529147.1"/>
    </source>
</evidence>
<feature type="signal peptide" evidence="15">
    <location>
        <begin position="1"/>
        <end position="24"/>
    </location>
</feature>